<feature type="transmembrane region" description="Helical" evidence="10">
    <location>
        <begin position="683"/>
        <end position="703"/>
    </location>
</feature>
<feature type="compositionally biased region" description="Polar residues" evidence="9">
    <location>
        <begin position="1"/>
        <end position="11"/>
    </location>
</feature>
<proteinExistence type="inferred from homology"/>
<dbReference type="Gene3D" id="3.40.50.300">
    <property type="entry name" value="P-loop containing nucleotide triphosphate hydrolases"/>
    <property type="match status" value="1"/>
</dbReference>
<feature type="transmembrane region" description="Helical" evidence="10">
    <location>
        <begin position="483"/>
        <end position="505"/>
    </location>
</feature>
<evidence type="ECO:0000259" key="11">
    <source>
        <dbReference type="PROSITE" id="PS50893"/>
    </source>
</evidence>
<dbReference type="EMBL" id="GISG01073501">
    <property type="protein sequence ID" value="MBA4630348.1"/>
    <property type="molecule type" value="Transcribed_RNA"/>
</dbReference>
<comment type="similarity">
    <text evidence="2">Belongs to the ABC transporter superfamily. ABCG family. Eye pigment precursor importer (TC 3.A.1.204) subfamily.</text>
</comment>
<accession>A0A7C9D5S5</accession>
<dbReference type="AlphaFoldDB" id="A0A7C9D5S5"/>
<dbReference type="InterPro" id="IPR013525">
    <property type="entry name" value="ABC2_TM"/>
</dbReference>
<dbReference type="EC" id="3.6.1.3" evidence="12"/>
<dbReference type="PANTHER" id="PTHR48042:SF12">
    <property type="entry name" value="ABC TRANSPORTER G FAMILY MEMBER 3"/>
    <property type="match status" value="1"/>
</dbReference>
<dbReference type="InterPro" id="IPR003439">
    <property type="entry name" value="ABC_transporter-like_ATP-bd"/>
</dbReference>
<evidence type="ECO:0000256" key="3">
    <source>
        <dbReference type="ARBA" id="ARBA00022448"/>
    </source>
</evidence>
<dbReference type="GO" id="GO:0140359">
    <property type="term" value="F:ABC-type transporter activity"/>
    <property type="evidence" value="ECO:0007669"/>
    <property type="project" value="InterPro"/>
</dbReference>
<dbReference type="PROSITE" id="PS50893">
    <property type="entry name" value="ABC_TRANSPORTER_2"/>
    <property type="match status" value="1"/>
</dbReference>
<dbReference type="InterPro" id="IPR052215">
    <property type="entry name" value="Plant_ABCG"/>
</dbReference>
<dbReference type="CDD" id="cd03213">
    <property type="entry name" value="ABCG_EPDR"/>
    <property type="match status" value="1"/>
</dbReference>
<feature type="transmembrane region" description="Helical" evidence="10">
    <location>
        <begin position="526"/>
        <end position="556"/>
    </location>
</feature>
<keyword evidence="4 10" id="KW-0812">Transmembrane</keyword>
<dbReference type="EMBL" id="GISG01073500">
    <property type="protein sequence ID" value="MBA4630347.1"/>
    <property type="molecule type" value="Transcribed_RNA"/>
</dbReference>
<dbReference type="FunFam" id="3.40.50.300:FF:000932">
    <property type="entry name" value="ABC transporter G family member 3"/>
    <property type="match status" value="1"/>
</dbReference>
<evidence type="ECO:0000313" key="12">
    <source>
        <dbReference type="EMBL" id="MBA4630348.1"/>
    </source>
</evidence>
<evidence type="ECO:0000256" key="7">
    <source>
        <dbReference type="ARBA" id="ARBA00022989"/>
    </source>
</evidence>
<reference evidence="12" key="1">
    <citation type="journal article" date="2013" name="J. Plant Res.">
        <title>Effect of fungi and light on seed germination of three Opuntia species from semiarid lands of central Mexico.</title>
        <authorList>
            <person name="Delgado-Sanchez P."/>
            <person name="Jimenez-Bremont J.F."/>
            <person name="Guerrero-Gonzalez Mde L."/>
            <person name="Flores J."/>
        </authorList>
    </citation>
    <scope>NUCLEOTIDE SEQUENCE</scope>
    <source>
        <tissue evidence="12">Cladode</tissue>
    </source>
</reference>
<dbReference type="GO" id="GO:0016887">
    <property type="term" value="F:ATP hydrolysis activity"/>
    <property type="evidence" value="ECO:0007669"/>
    <property type="project" value="InterPro"/>
</dbReference>
<dbReference type="Pfam" id="PF00005">
    <property type="entry name" value="ABC_tran"/>
    <property type="match status" value="1"/>
</dbReference>
<organism evidence="12">
    <name type="scientific">Opuntia streptacantha</name>
    <name type="common">Prickly pear cactus</name>
    <name type="synonym">Opuntia cardona</name>
    <dbReference type="NCBI Taxonomy" id="393608"/>
    <lineage>
        <taxon>Eukaryota</taxon>
        <taxon>Viridiplantae</taxon>
        <taxon>Streptophyta</taxon>
        <taxon>Embryophyta</taxon>
        <taxon>Tracheophyta</taxon>
        <taxon>Spermatophyta</taxon>
        <taxon>Magnoliopsida</taxon>
        <taxon>eudicotyledons</taxon>
        <taxon>Gunneridae</taxon>
        <taxon>Pentapetalae</taxon>
        <taxon>Caryophyllales</taxon>
        <taxon>Cactineae</taxon>
        <taxon>Cactaceae</taxon>
        <taxon>Opuntioideae</taxon>
        <taxon>Opuntia</taxon>
    </lineage>
</organism>
<feature type="region of interest" description="Disordered" evidence="9">
    <location>
        <begin position="1"/>
        <end position="29"/>
    </location>
</feature>
<evidence type="ECO:0000256" key="9">
    <source>
        <dbReference type="SAM" id="MobiDB-lite"/>
    </source>
</evidence>
<dbReference type="Pfam" id="PF01061">
    <property type="entry name" value="ABC2_membrane"/>
    <property type="match status" value="1"/>
</dbReference>
<dbReference type="InterPro" id="IPR003593">
    <property type="entry name" value="AAA+_ATPase"/>
</dbReference>
<feature type="compositionally biased region" description="Low complexity" evidence="9">
    <location>
        <begin position="12"/>
        <end position="29"/>
    </location>
</feature>
<comment type="subcellular location">
    <subcellularLocation>
        <location evidence="1">Membrane</location>
        <topology evidence="1">Multi-pass membrane protein</topology>
    </subcellularLocation>
</comment>
<feature type="domain" description="ABC transporter" evidence="11">
    <location>
        <begin position="108"/>
        <end position="350"/>
    </location>
</feature>
<evidence type="ECO:0000256" key="4">
    <source>
        <dbReference type="ARBA" id="ARBA00022692"/>
    </source>
</evidence>
<protein>
    <submittedName>
        <fullName evidence="12">Adenosinetriphosphatase</fullName>
        <ecNumber evidence="12">3.6.1.3</ecNumber>
    </submittedName>
</protein>
<keyword evidence="5" id="KW-0547">Nucleotide-binding</keyword>
<dbReference type="SUPFAM" id="SSF52540">
    <property type="entry name" value="P-loop containing nucleoside triphosphate hydrolases"/>
    <property type="match status" value="1"/>
</dbReference>
<dbReference type="SMART" id="SM00382">
    <property type="entry name" value="AAA"/>
    <property type="match status" value="1"/>
</dbReference>
<feature type="compositionally biased region" description="Low complexity" evidence="9">
    <location>
        <begin position="77"/>
        <end position="88"/>
    </location>
</feature>
<evidence type="ECO:0000256" key="2">
    <source>
        <dbReference type="ARBA" id="ARBA00005814"/>
    </source>
</evidence>
<dbReference type="PANTHER" id="PTHR48042">
    <property type="entry name" value="ABC TRANSPORTER G FAMILY MEMBER 11"/>
    <property type="match status" value="1"/>
</dbReference>
<feature type="transmembrane region" description="Helical" evidence="10">
    <location>
        <begin position="455"/>
        <end position="477"/>
    </location>
</feature>
<dbReference type="GO" id="GO:0016020">
    <property type="term" value="C:membrane"/>
    <property type="evidence" value="ECO:0007669"/>
    <property type="project" value="UniProtKB-SubCell"/>
</dbReference>
<name>A0A7C9D5S5_OPUST</name>
<evidence type="ECO:0000256" key="6">
    <source>
        <dbReference type="ARBA" id="ARBA00022840"/>
    </source>
</evidence>
<feature type="transmembrane region" description="Helical" evidence="10">
    <location>
        <begin position="594"/>
        <end position="616"/>
    </location>
</feature>
<keyword evidence="7 10" id="KW-1133">Transmembrane helix</keyword>
<feature type="region of interest" description="Disordered" evidence="9">
    <location>
        <begin position="41"/>
        <end position="99"/>
    </location>
</feature>
<dbReference type="InterPro" id="IPR027417">
    <property type="entry name" value="P-loop_NTPase"/>
</dbReference>
<reference evidence="12" key="2">
    <citation type="submission" date="2020-07" db="EMBL/GenBank/DDBJ databases">
        <authorList>
            <person name="Vera ALvarez R."/>
            <person name="Arias-Moreno D.M."/>
            <person name="Jimenez-Jacinto V."/>
            <person name="Jimenez-Bremont J.F."/>
            <person name="Swaminathan K."/>
            <person name="Moose S.P."/>
            <person name="Guerrero-Gonzalez M.L."/>
            <person name="Marino-Ramirez L."/>
            <person name="Landsman D."/>
            <person name="Rodriguez-Kessler M."/>
            <person name="Delgado-Sanchez P."/>
        </authorList>
    </citation>
    <scope>NUCLEOTIDE SEQUENCE</scope>
    <source>
        <tissue evidence="12">Cladode</tissue>
    </source>
</reference>
<sequence length="725" mass="80044">MEEIQSQPDNYRSSSSSASSPATSRVPSSNFFYLRKPGSLRQPISFEDSPDWGDDTDIDVRADEGADSINAATTPGSPTLSKLNSSSLPSPPVPEGASVSRRITGASVVWKDLTVTIKGKRKYSDKVIKSSTGYALPGTMTVIMGPAKSGKSSLLRALAGRLPHQARTYGEVFINGRKSTLPYGSYGYVERETSLIGSLTVREFLYYSALLQLPGFLFQKKSVVEDAIVSMSLGDYANKLIGGHCSMKGLRSGERRRVSIARELVMRPHILFIDEPLYHLDSVSALLMMVTLKKLASTGCTLIFTIYQSSTEVFGLFDRICLLSNGNTLFFGETLACLQHFSNAGFPCPIMQSPSDHFLRAINTDFDRIIAMCKNLQDDHGDLSSVNMDTAVAIRTLEATYKSSADAAAVEAMILKLTEKEGPPLKRRGKAGKATRIAVLSWRTLLIMSREWKYFWLRLVLYMLLALCTGTLFSGLGHSLSSVVARVAAIFAFVSFTSLLSIAGVQSHLEEIKIYTSEESNGHSGAFVFLLGQLLSSIPFLFLISISSSLVFYFLVGLRDEFSLLMYFVLNFFVCLLVSEGLLLAVASVQLDVFWSNLTLVLVHIVMMLSAGYFRIHSDMPGLLWTYPLSYVAFHTYSIRGLLENEYLGTNFAVGQVREISGYQAVSSAYEISASNNAKWNNLLVLFLMAVGYRVLVFILLSFRVGTSLCRCKIFRCNRDSTRDE</sequence>
<dbReference type="GO" id="GO:0005524">
    <property type="term" value="F:ATP binding"/>
    <property type="evidence" value="ECO:0007669"/>
    <property type="project" value="UniProtKB-KW"/>
</dbReference>
<evidence type="ECO:0000256" key="8">
    <source>
        <dbReference type="ARBA" id="ARBA00023136"/>
    </source>
</evidence>
<evidence type="ECO:0000256" key="5">
    <source>
        <dbReference type="ARBA" id="ARBA00022741"/>
    </source>
</evidence>
<keyword evidence="6" id="KW-0067">ATP-binding</keyword>
<evidence type="ECO:0000256" key="10">
    <source>
        <dbReference type="SAM" id="Phobius"/>
    </source>
</evidence>
<keyword evidence="12" id="KW-0378">Hydrolase</keyword>
<feature type="transmembrane region" description="Helical" evidence="10">
    <location>
        <begin position="562"/>
        <end position="587"/>
    </location>
</feature>
<keyword evidence="3" id="KW-0813">Transport</keyword>
<keyword evidence="8 10" id="KW-0472">Membrane</keyword>
<feature type="compositionally biased region" description="Acidic residues" evidence="9">
    <location>
        <begin position="48"/>
        <end position="57"/>
    </location>
</feature>
<evidence type="ECO:0000256" key="1">
    <source>
        <dbReference type="ARBA" id="ARBA00004141"/>
    </source>
</evidence>